<reference evidence="3 4" key="1">
    <citation type="submission" date="2018-05" db="EMBL/GenBank/DDBJ databases">
        <title>Coraliomargarita sinensis sp. nov., isolated from a marine solar saltern.</title>
        <authorList>
            <person name="Zhou L.Y."/>
        </authorList>
    </citation>
    <scope>NUCLEOTIDE SEQUENCE [LARGE SCALE GENOMIC DNA]</scope>
    <source>
        <strain evidence="3 4">WN38</strain>
    </source>
</reference>
<dbReference type="Gene3D" id="1.10.3210.10">
    <property type="entry name" value="Hypothetical protein af1432"/>
    <property type="match status" value="1"/>
</dbReference>
<dbReference type="InParanoid" id="A0A317ZDR7"/>
<dbReference type="SMART" id="SM00471">
    <property type="entry name" value="HDc"/>
    <property type="match status" value="1"/>
</dbReference>
<organism evidence="3 4">
    <name type="scientific">Coraliomargarita sinensis</name>
    <dbReference type="NCBI Taxonomy" id="2174842"/>
    <lineage>
        <taxon>Bacteria</taxon>
        <taxon>Pseudomonadati</taxon>
        <taxon>Verrucomicrobiota</taxon>
        <taxon>Opitutia</taxon>
        <taxon>Puniceicoccales</taxon>
        <taxon>Coraliomargaritaceae</taxon>
        <taxon>Coraliomargarita</taxon>
    </lineage>
</organism>
<dbReference type="PANTHER" id="PTHR37294:SF1">
    <property type="entry name" value="3'-5' EXORIBONUCLEASE YHAM"/>
    <property type="match status" value="1"/>
</dbReference>
<dbReference type="InterPro" id="IPR006674">
    <property type="entry name" value="HD_domain"/>
</dbReference>
<dbReference type="GO" id="GO:0031125">
    <property type="term" value="P:rRNA 3'-end processing"/>
    <property type="evidence" value="ECO:0007669"/>
    <property type="project" value="TreeGrafter"/>
</dbReference>
<keyword evidence="4" id="KW-1185">Reference proteome</keyword>
<dbReference type="SUPFAM" id="SSF109604">
    <property type="entry name" value="HD-domain/PDEase-like"/>
    <property type="match status" value="1"/>
</dbReference>
<dbReference type="Pfam" id="PF01966">
    <property type="entry name" value="HD"/>
    <property type="match status" value="1"/>
</dbReference>
<dbReference type="InterPro" id="IPR006675">
    <property type="entry name" value="HDIG_dom"/>
</dbReference>
<dbReference type="AlphaFoldDB" id="A0A317ZDR7"/>
<accession>A0A317ZDR7</accession>
<sequence length="327" mass="35788">MSDYKSVQELKSIDPGMAAPFRGIYILKRKETRTAKNGNPFLKVELGDAGGSFSANAFGDSAVFEALDPAAEGCIVRISGKTDYYNDMFSPKLSAAEVIEATEAEAEGMLGALVEVPPESEEELWDHLVEGIAAIEHPQLKETVQRVIDDTETAFRTAPAAISMHHAYRHGLLEHTVHMLRACRALLPLYPQVDADLAIAGIILHDIGKLEEYEGDFSAKTSRIGTLHGHVVLGFRTARKAALQSHLNTDLTERLEHIILSHQGEKEWGAAAMAATPEAVFVSMVDNLDAKMGMVQRVLRNANEGDEFSERLMGLQTRVLLTPPDKS</sequence>
<dbReference type="EMBL" id="QHJQ01000009">
    <property type="protein sequence ID" value="PXA03386.1"/>
    <property type="molecule type" value="Genomic_DNA"/>
</dbReference>
<evidence type="ECO:0000256" key="1">
    <source>
        <dbReference type="ARBA" id="ARBA00022801"/>
    </source>
</evidence>
<evidence type="ECO:0000313" key="3">
    <source>
        <dbReference type="EMBL" id="PXA03386.1"/>
    </source>
</evidence>
<feature type="domain" description="HD/PDEase" evidence="2">
    <location>
        <begin position="168"/>
        <end position="300"/>
    </location>
</feature>
<proteinExistence type="predicted"/>
<dbReference type="RefSeq" id="WP_110131674.1">
    <property type="nucleotide sequence ID" value="NZ_QHJQ01000009.1"/>
</dbReference>
<protein>
    <submittedName>
        <fullName evidence="3">Phosphohydrolase</fullName>
    </submittedName>
</protein>
<dbReference type="CDD" id="cd00077">
    <property type="entry name" value="HDc"/>
    <property type="match status" value="1"/>
</dbReference>
<dbReference type="InterPro" id="IPR050798">
    <property type="entry name" value="YhaM_exoribonuc/phosphodiest"/>
</dbReference>
<keyword evidence="1 3" id="KW-0378">Hydrolase</keyword>
<dbReference type="PANTHER" id="PTHR37294">
    <property type="entry name" value="3'-5' EXORIBONUCLEASE YHAM"/>
    <property type="match status" value="1"/>
</dbReference>
<dbReference type="Proteomes" id="UP000247099">
    <property type="component" value="Unassembled WGS sequence"/>
</dbReference>
<dbReference type="GO" id="GO:0016787">
    <property type="term" value="F:hydrolase activity"/>
    <property type="evidence" value="ECO:0007669"/>
    <property type="project" value="UniProtKB-KW"/>
</dbReference>
<name>A0A317ZDR7_9BACT</name>
<dbReference type="NCBIfam" id="TIGR00277">
    <property type="entry name" value="HDIG"/>
    <property type="match status" value="1"/>
</dbReference>
<comment type="caution">
    <text evidence="3">The sequence shown here is derived from an EMBL/GenBank/DDBJ whole genome shotgun (WGS) entry which is preliminary data.</text>
</comment>
<evidence type="ECO:0000259" key="2">
    <source>
        <dbReference type="SMART" id="SM00471"/>
    </source>
</evidence>
<gene>
    <name evidence="3" type="ORF">DDZ13_11865</name>
</gene>
<dbReference type="OrthoDB" id="9778453at2"/>
<evidence type="ECO:0000313" key="4">
    <source>
        <dbReference type="Proteomes" id="UP000247099"/>
    </source>
</evidence>
<dbReference type="InterPro" id="IPR003607">
    <property type="entry name" value="HD/PDEase_dom"/>
</dbReference>